<protein>
    <recommendedName>
        <fullName evidence="6">DUF1648 domain-containing protein</fullName>
    </recommendedName>
</protein>
<dbReference type="Proteomes" id="UP000076796">
    <property type="component" value="Unassembled WGS sequence"/>
</dbReference>
<accession>A0A163K153</accession>
<organism evidence="4 5">
    <name type="scientific">Paenibacillus glucanolyticus</name>
    <dbReference type="NCBI Taxonomy" id="59843"/>
    <lineage>
        <taxon>Bacteria</taxon>
        <taxon>Bacillati</taxon>
        <taxon>Bacillota</taxon>
        <taxon>Bacilli</taxon>
        <taxon>Bacillales</taxon>
        <taxon>Paenibacillaceae</taxon>
        <taxon>Paenibacillus</taxon>
    </lineage>
</organism>
<dbReference type="InterPro" id="IPR014574">
    <property type="entry name" value="UCP032908"/>
</dbReference>
<evidence type="ECO:0000259" key="3">
    <source>
        <dbReference type="Pfam" id="PF19124"/>
    </source>
</evidence>
<feature type="transmembrane region" description="Helical" evidence="1">
    <location>
        <begin position="265"/>
        <end position="287"/>
    </location>
</feature>
<dbReference type="GO" id="GO:0009636">
    <property type="term" value="P:response to toxic substance"/>
    <property type="evidence" value="ECO:0007669"/>
    <property type="project" value="TreeGrafter"/>
</dbReference>
<dbReference type="PIRSF" id="PIRSF032908">
    <property type="entry name" value="UCP032908"/>
    <property type="match status" value="1"/>
</dbReference>
<gene>
    <name evidence="4" type="ORF">AWU65_13840</name>
</gene>
<keyword evidence="5" id="KW-1185">Reference proteome</keyword>
<feature type="domain" description="DUF1648" evidence="2">
    <location>
        <begin position="147"/>
        <end position="194"/>
    </location>
</feature>
<dbReference type="OrthoDB" id="157646at2"/>
<dbReference type="Pfam" id="PF07853">
    <property type="entry name" value="DUF1648"/>
    <property type="match status" value="1"/>
</dbReference>
<dbReference type="InterPro" id="IPR012867">
    <property type="entry name" value="DUF1648"/>
</dbReference>
<dbReference type="GeneID" id="97557707"/>
<sequence>MVMISASILVFMIIPIIVLLAFMPYYTRETVSFGVSVSEEMFHSEALRRLRKQFASISCGIYALILIACLIGLLSIGNTGFEWLIVGSITAIVIASLALNLTFHFKMKGIKATLPPATTGRQVVAIDTNFRRQKLVLSNRWFIIHAVITIISTVWIFQYYDQIPDTIPMKFDFQGSVINYADKSWGVVLLPNIMQVFMILIFMLINWSILNSKQQIDPGDPAGSSARNAIFRRRWSFFNTMAGLLLVLMFSLIQLNMIEQLNPELLLVISLAIPLVIVLGAVVLSFTTGQGGSRLKRDPNTPHSTHSANDDKYWKLGSVYFNPQDPALFVEKRFGVGWTINVASPLAWLFLAVPIVIALLTMLLV</sequence>
<feature type="transmembrane region" description="Helical" evidence="1">
    <location>
        <begin position="6"/>
        <end position="26"/>
    </location>
</feature>
<dbReference type="Pfam" id="PF19124">
    <property type="entry name" value="DUF5808"/>
    <property type="match status" value="1"/>
</dbReference>
<dbReference type="InterPro" id="IPR043831">
    <property type="entry name" value="DUF5808"/>
</dbReference>
<feature type="transmembrane region" description="Helical" evidence="1">
    <location>
        <begin position="185"/>
        <end position="205"/>
    </location>
</feature>
<dbReference type="STRING" id="59843.A3958_13420"/>
<dbReference type="EMBL" id="LWMH01000001">
    <property type="protein sequence ID" value="KZS46929.1"/>
    <property type="molecule type" value="Genomic_DNA"/>
</dbReference>
<comment type="caution">
    <text evidence="4">The sequence shown here is derived from an EMBL/GenBank/DDBJ whole genome shotgun (WGS) entry which is preliminary data.</text>
</comment>
<proteinExistence type="predicted"/>
<dbReference type="PANTHER" id="PTHR37810:SF9">
    <property type="entry name" value="MEMBRANE PROTEIN"/>
    <property type="match status" value="1"/>
</dbReference>
<dbReference type="PANTHER" id="PTHR37810">
    <property type="entry name" value="IMMUNITY PROTEIN SDPI"/>
    <property type="match status" value="1"/>
</dbReference>
<name>A0A163K153_9BACL</name>
<feature type="transmembrane region" description="Helical" evidence="1">
    <location>
        <begin position="342"/>
        <end position="364"/>
    </location>
</feature>
<keyword evidence="1" id="KW-1133">Transmembrane helix</keyword>
<evidence type="ECO:0000259" key="2">
    <source>
        <dbReference type="Pfam" id="PF07853"/>
    </source>
</evidence>
<evidence type="ECO:0000256" key="1">
    <source>
        <dbReference type="SAM" id="Phobius"/>
    </source>
</evidence>
<feature type="domain" description="DUF5808" evidence="3">
    <location>
        <begin position="323"/>
        <end position="348"/>
    </location>
</feature>
<evidence type="ECO:0000313" key="5">
    <source>
        <dbReference type="Proteomes" id="UP000076796"/>
    </source>
</evidence>
<dbReference type="RefSeq" id="WP_006208208.1">
    <property type="nucleotide sequence ID" value="NZ_CBCSBX010000003.1"/>
</dbReference>
<dbReference type="KEGG" id="pglu:A3958_13420"/>
<evidence type="ECO:0008006" key="6">
    <source>
        <dbReference type="Google" id="ProtNLM"/>
    </source>
</evidence>
<feature type="transmembrane region" description="Helical" evidence="1">
    <location>
        <begin position="83"/>
        <end position="103"/>
    </location>
</feature>
<evidence type="ECO:0000313" key="4">
    <source>
        <dbReference type="EMBL" id="KZS46929.1"/>
    </source>
</evidence>
<reference evidence="4" key="1">
    <citation type="journal article" date="2016" name="Genome Announc.">
        <title>Draft genomes of two strains of Paenibacillus glucanolyticus with capability to degrade lignocellulose.</title>
        <authorList>
            <person name="Mathews S.L."/>
            <person name="Pawlak J."/>
            <person name="Grunden A.M."/>
        </authorList>
    </citation>
    <scope>NUCLEOTIDE SEQUENCE [LARGE SCALE GENOMIC DNA]</scope>
    <source>
        <strain evidence="4">SLM1</strain>
    </source>
</reference>
<keyword evidence="1" id="KW-0812">Transmembrane</keyword>
<keyword evidence="1" id="KW-0472">Membrane</keyword>
<dbReference type="AlphaFoldDB" id="A0A163K153"/>
<feature type="transmembrane region" description="Helical" evidence="1">
    <location>
        <begin position="235"/>
        <end position="253"/>
    </location>
</feature>
<feature type="transmembrane region" description="Helical" evidence="1">
    <location>
        <begin position="141"/>
        <end position="160"/>
    </location>
</feature>
<feature type="transmembrane region" description="Helical" evidence="1">
    <location>
        <begin position="54"/>
        <end position="77"/>
    </location>
</feature>